<dbReference type="Proteomes" id="UP000230008">
    <property type="component" value="Chromosome"/>
</dbReference>
<dbReference type="EMBL" id="CP017606">
    <property type="protein sequence ID" value="ATW30176.1"/>
    <property type="molecule type" value="Genomic_DNA"/>
</dbReference>
<dbReference type="AlphaFoldDB" id="A0A2D3T8R0"/>
<dbReference type="Proteomes" id="UP000792865">
    <property type="component" value="Chromosome"/>
</dbReference>
<proteinExistence type="predicted"/>
<evidence type="ECO:0000313" key="3">
    <source>
        <dbReference type="Proteomes" id="UP000230008"/>
    </source>
</evidence>
<evidence type="ECO:0000313" key="2">
    <source>
        <dbReference type="EMBL" id="ATW30176.1"/>
    </source>
</evidence>
<organism evidence="2 3">
    <name type="scientific">Candidatus Williamhamiltonella defendens</name>
    <dbReference type="NCBI Taxonomy" id="138072"/>
    <lineage>
        <taxon>Bacteria</taxon>
        <taxon>Pseudomonadati</taxon>
        <taxon>Pseudomonadota</taxon>
        <taxon>Gammaproteobacteria</taxon>
        <taxon>Enterobacterales</taxon>
        <taxon>Enterobacteriaceae</taxon>
        <taxon>aphid secondary symbionts</taxon>
        <taxon>Candidatus Williamhamiltonella</taxon>
    </lineage>
</organism>
<dbReference type="GeneID" id="66260215"/>
<protein>
    <submittedName>
        <fullName evidence="2">Uncharacterized protein</fullName>
    </submittedName>
</protein>
<sequence>MTGGFITRNNLAKRILYRSLPIAQDYAIDTGFFGEHTREIVRTGRSILFHHSINQANNAHLVQGWLNSILESMNFSKPMQCIAKLIINKNFGATVLQDSFVERVLTTLTDY</sequence>
<dbReference type="EMBL" id="CP022932">
    <property type="protein sequence ID" value="ASV33002.1"/>
    <property type="molecule type" value="Genomic_DNA"/>
</dbReference>
<reference evidence="3" key="1">
    <citation type="submission" date="2016-10" db="EMBL/GenBank/DDBJ databases">
        <authorList>
            <person name="Chevignon G."/>
        </authorList>
    </citation>
    <scope>NUCLEOTIDE SEQUENCE [LARGE SCALE GENOMIC DNA]</scope>
    <source>
        <strain evidence="3">A2C</strain>
    </source>
</reference>
<gene>
    <name evidence="2" type="ORF">BJP41_07445</name>
    <name evidence="1" type="ORF">CJJ18_01420</name>
</gene>
<name>A0A2D3T8R0_9ENTR</name>
<reference evidence="1" key="2">
    <citation type="submission" date="2017-08" db="EMBL/GenBank/DDBJ databases">
        <title>Genome sequence of Candidatus Hamiltonella defensa from Acyrthosiphon pisum strain MI47.</title>
        <authorList>
            <person name="Patel V.A."/>
            <person name="Chevignon G."/>
            <person name="Russell J.A."/>
            <person name="Oliver K.M."/>
        </authorList>
    </citation>
    <scope>NUCLEOTIDE SEQUENCE</scope>
    <source>
        <strain evidence="1">MI47</strain>
    </source>
</reference>
<reference evidence="3" key="3">
    <citation type="submission" date="2017-11" db="EMBL/GenBank/DDBJ databases">
        <title>PacBio sequencing of new strain of the secondary endosymbiont Candidatus Hamiltonella defensa.</title>
        <authorList>
            <person name="Strand M.R."/>
            <person name="Oliver K."/>
        </authorList>
    </citation>
    <scope>NUCLEOTIDE SEQUENCE [LARGE SCALE GENOMIC DNA]</scope>
    <source>
        <strain evidence="3">A2C</strain>
    </source>
</reference>
<accession>A0A2D3T8R0</accession>
<evidence type="ECO:0000313" key="1">
    <source>
        <dbReference type="EMBL" id="ASV33002.1"/>
    </source>
</evidence>
<reference evidence="2" key="4">
    <citation type="journal article" date="2018" name="Genome Biol. Evol.">
        <title>Culture-Facilitated Comparative Genomics of the Facultative Symbiont Hamiltonella defensa.</title>
        <authorList>
            <person name="Chevignon G."/>
            <person name="Boyd B.M."/>
            <person name="Brandt J.W."/>
            <person name="Oliver K.M."/>
            <person name="Strand M.R."/>
        </authorList>
    </citation>
    <scope>NUCLEOTIDE SEQUENCE</scope>
    <source>
        <strain evidence="2">A2C</strain>
    </source>
</reference>
<dbReference type="RefSeq" id="WP_044612239.1">
    <property type="nucleotide sequence ID" value="NZ_CADIJI010000011.1"/>
</dbReference>